<reference evidence="1" key="2">
    <citation type="submission" date="2022-06" db="UniProtKB">
        <authorList>
            <consortium name="EnsemblMetazoa"/>
        </authorList>
    </citation>
    <scope>IDENTIFICATION</scope>
    <source>
        <strain evidence="1">PS312</strain>
    </source>
</reference>
<evidence type="ECO:0000313" key="2">
    <source>
        <dbReference type="Proteomes" id="UP000005239"/>
    </source>
</evidence>
<dbReference type="Proteomes" id="UP000005239">
    <property type="component" value="Unassembled WGS sequence"/>
</dbReference>
<organism evidence="1 2">
    <name type="scientific">Pristionchus pacificus</name>
    <name type="common">Parasitic nematode worm</name>
    <dbReference type="NCBI Taxonomy" id="54126"/>
    <lineage>
        <taxon>Eukaryota</taxon>
        <taxon>Metazoa</taxon>
        <taxon>Ecdysozoa</taxon>
        <taxon>Nematoda</taxon>
        <taxon>Chromadorea</taxon>
        <taxon>Rhabditida</taxon>
        <taxon>Rhabditina</taxon>
        <taxon>Diplogasteromorpha</taxon>
        <taxon>Diplogasteroidea</taxon>
        <taxon>Neodiplogasteridae</taxon>
        <taxon>Pristionchus</taxon>
    </lineage>
</organism>
<gene>
    <name evidence="1" type="primary">WBGene00283362</name>
</gene>
<accession>A0A2A6CZ73</accession>
<proteinExistence type="predicted"/>
<accession>A0A8R1V0M4</accession>
<reference evidence="2" key="1">
    <citation type="journal article" date="2008" name="Nat. Genet.">
        <title>The Pristionchus pacificus genome provides a unique perspective on nematode lifestyle and parasitism.</title>
        <authorList>
            <person name="Dieterich C."/>
            <person name="Clifton S.W."/>
            <person name="Schuster L.N."/>
            <person name="Chinwalla A."/>
            <person name="Delehaunty K."/>
            <person name="Dinkelacker I."/>
            <person name="Fulton L."/>
            <person name="Fulton R."/>
            <person name="Godfrey J."/>
            <person name="Minx P."/>
            <person name="Mitreva M."/>
            <person name="Roeseler W."/>
            <person name="Tian H."/>
            <person name="Witte H."/>
            <person name="Yang S.P."/>
            <person name="Wilson R.K."/>
            <person name="Sommer R.J."/>
        </authorList>
    </citation>
    <scope>NUCLEOTIDE SEQUENCE [LARGE SCALE GENOMIC DNA]</scope>
    <source>
        <strain evidence="2">PS312</strain>
    </source>
</reference>
<sequence length="269" mass="30305">MTIRLMNAARTVPPIAGAPTSINWNGWKQRMHAEPPDNSLFKDTGTTDEKNTSGPEDFMVPLYYMLGIVSLVINAFSIYLVKRKSSRFSDRFMVIMMATTLMVLSSFIILLFNREQALLKLPSSWKVRQSATPENRQYAMGDGEQELGCERLLCAEARSTTLSSKGKMRYTAKAKNAFTILLQFVIYLLLVSLPILFTFVYCNREDSQYCQLVPEASLACFSIVNAIVFIIGNKQYKKILVKRLFNIAVVNVMNSVTDSMVKANVDSTV</sequence>
<protein>
    <submittedName>
        <fullName evidence="1">Uncharacterized protein</fullName>
    </submittedName>
</protein>
<name>A0A2A6CZ73_PRIPA</name>
<dbReference type="AlphaFoldDB" id="A0A2A6CZ73"/>
<keyword evidence="2" id="KW-1185">Reference proteome</keyword>
<dbReference type="EnsemblMetazoa" id="PPA44993.1">
    <property type="protein sequence ID" value="PPA44993.1"/>
    <property type="gene ID" value="WBGene00283362"/>
</dbReference>
<evidence type="ECO:0000313" key="1">
    <source>
        <dbReference type="EnsemblMetazoa" id="PPA44993.1"/>
    </source>
</evidence>